<dbReference type="InterPro" id="IPR000847">
    <property type="entry name" value="LysR_HTH_N"/>
</dbReference>
<evidence type="ECO:0000256" key="4">
    <source>
        <dbReference type="ARBA" id="ARBA00023163"/>
    </source>
</evidence>
<evidence type="ECO:0000259" key="5">
    <source>
        <dbReference type="PROSITE" id="PS50931"/>
    </source>
</evidence>
<evidence type="ECO:0000313" key="6">
    <source>
        <dbReference type="EMBL" id="RJE87253.1"/>
    </source>
</evidence>
<dbReference type="AlphaFoldDB" id="A0A418T255"/>
<keyword evidence="2" id="KW-0805">Transcription regulation</keyword>
<feature type="domain" description="HTH lysR-type" evidence="5">
    <location>
        <begin position="12"/>
        <end position="69"/>
    </location>
</feature>
<dbReference type="OrthoDB" id="8097684at2"/>
<dbReference type="GO" id="GO:0003677">
    <property type="term" value="F:DNA binding"/>
    <property type="evidence" value="ECO:0007669"/>
    <property type="project" value="UniProtKB-KW"/>
</dbReference>
<dbReference type="Pfam" id="PF00126">
    <property type="entry name" value="HTH_1"/>
    <property type="match status" value="1"/>
</dbReference>
<dbReference type="InterPro" id="IPR036388">
    <property type="entry name" value="WH-like_DNA-bd_sf"/>
</dbReference>
<dbReference type="PANTHER" id="PTHR30579">
    <property type="entry name" value="TRANSCRIPTIONAL REGULATOR"/>
    <property type="match status" value="1"/>
</dbReference>
<dbReference type="SUPFAM" id="SSF53850">
    <property type="entry name" value="Periplasmic binding protein-like II"/>
    <property type="match status" value="1"/>
</dbReference>
<name>A0A418T255_9RHOB</name>
<keyword evidence="3" id="KW-0238">DNA-binding</keyword>
<evidence type="ECO:0000256" key="2">
    <source>
        <dbReference type="ARBA" id="ARBA00023015"/>
    </source>
</evidence>
<dbReference type="SUPFAM" id="SSF46785">
    <property type="entry name" value="Winged helix' DNA-binding domain"/>
    <property type="match status" value="1"/>
</dbReference>
<dbReference type="Gene3D" id="3.40.190.10">
    <property type="entry name" value="Periplasmic binding protein-like II"/>
    <property type="match status" value="2"/>
</dbReference>
<dbReference type="GO" id="GO:0003700">
    <property type="term" value="F:DNA-binding transcription factor activity"/>
    <property type="evidence" value="ECO:0007669"/>
    <property type="project" value="InterPro"/>
</dbReference>
<evidence type="ECO:0000256" key="3">
    <source>
        <dbReference type="ARBA" id="ARBA00023125"/>
    </source>
</evidence>
<evidence type="ECO:0000256" key="1">
    <source>
        <dbReference type="ARBA" id="ARBA00009437"/>
    </source>
</evidence>
<protein>
    <submittedName>
        <fullName evidence="6">LysR family transcriptional regulator</fullName>
    </submittedName>
</protein>
<dbReference type="InterPro" id="IPR050176">
    <property type="entry name" value="LTTR"/>
</dbReference>
<dbReference type="PROSITE" id="PS50931">
    <property type="entry name" value="HTH_LYSR"/>
    <property type="match status" value="1"/>
</dbReference>
<sequence>MNNYDISSSQQLDSDLLRSFLAVAQAGSVSGGAIHLLRTQSAVSVQLQKLEEIVGQRLFDRHGRGVSLTTHGEHLLPVARRVVNMLDQAVAGMRGSEVRGEIRLGIPEEYSETLLPEILAGFAQERPGARILLRCGSSVEFPAALARGDLDLALHTPETITKNDVVIRRETAVWAGSIFHDAESRRPLPVALFDRACWWRERCLDLLQKSGTDYEIVCTSESVAGIRAAIAAGLAIGVLPQSTLTEQIRRLSEPTLPHLGETPLVMSRSLGAQSRLADSLTAIVTKVVRSLGPLD</sequence>
<reference evidence="7" key="1">
    <citation type="submission" date="2018-09" db="EMBL/GenBank/DDBJ databases">
        <title>Acidovorax cavernicola nov. sp. isolated from Gruta de las Maravillas (Aracena, Spain).</title>
        <authorList>
            <person name="Jurado V."/>
            <person name="Gutierrez-Patricio S."/>
            <person name="Gonzalez-Pimentel J.L."/>
            <person name="Miller A.Z."/>
            <person name="Laiz L."/>
            <person name="Saiz-Jimenez C."/>
        </authorList>
    </citation>
    <scope>NUCLEOTIDE SEQUENCE [LARGE SCALE GENOMIC DNA]</scope>
    <source>
        <strain evidence="7">1011MAR3C25</strain>
    </source>
</reference>
<dbReference type="Proteomes" id="UP000284202">
    <property type="component" value="Unassembled WGS sequence"/>
</dbReference>
<keyword evidence="4" id="KW-0804">Transcription</keyword>
<keyword evidence="7" id="KW-1185">Reference proteome</keyword>
<gene>
    <name evidence="6" type="ORF">D3P04_05795</name>
</gene>
<comment type="similarity">
    <text evidence="1">Belongs to the LysR transcriptional regulatory family.</text>
</comment>
<evidence type="ECO:0000313" key="7">
    <source>
        <dbReference type="Proteomes" id="UP000284202"/>
    </source>
</evidence>
<dbReference type="PANTHER" id="PTHR30579:SF7">
    <property type="entry name" value="HTH-TYPE TRANSCRIPTIONAL REGULATOR LRHA-RELATED"/>
    <property type="match status" value="1"/>
</dbReference>
<dbReference type="RefSeq" id="WP_119746833.1">
    <property type="nucleotide sequence ID" value="NZ_QZCG01000003.1"/>
</dbReference>
<dbReference type="InterPro" id="IPR036390">
    <property type="entry name" value="WH_DNA-bd_sf"/>
</dbReference>
<accession>A0A418T255</accession>
<proteinExistence type="inferred from homology"/>
<organism evidence="6 7">
    <name type="scientific">Paracoccus onubensis</name>
    <dbReference type="NCBI Taxonomy" id="1675788"/>
    <lineage>
        <taxon>Bacteria</taxon>
        <taxon>Pseudomonadati</taxon>
        <taxon>Pseudomonadota</taxon>
        <taxon>Alphaproteobacteria</taxon>
        <taxon>Rhodobacterales</taxon>
        <taxon>Paracoccaceae</taxon>
        <taxon>Paracoccus</taxon>
    </lineage>
</organism>
<dbReference type="EMBL" id="QZCG01000003">
    <property type="protein sequence ID" value="RJE87253.1"/>
    <property type="molecule type" value="Genomic_DNA"/>
</dbReference>
<comment type="caution">
    <text evidence="6">The sequence shown here is derived from an EMBL/GenBank/DDBJ whole genome shotgun (WGS) entry which is preliminary data.</text>
</comment>
<dbReference type="InterPro" id="IPR005119">
    <property type="entry name" value="LysR_subst-bd"/>
</dbReference>
<dbReference type="Gene3D" id="1.10.10.10">
    <property type="entry name" value="Winged helix-like DNA-binding domain superfamily/Winged helix DNA-binding domain"/>
    <property type="match status" value="1"/>
</dbReference>
<dbReference type="Pfam" id="PF03466">
    <property type="entry name" value="LysR_substrate"/>
    <property type="match status" value="1"/>
</dbReference>